<feature type="compositionally biased region" description="Low complexity" evidence="1">
    <location>
        <begin position="281"/>
        <end position="290"/>
    </location>
</feature>
<name>A0A1M6XUF0_9RHOB</name>
<feature type="region of interest" description="Disordered" evidence="1">
    <location>
        <begin position="281"/>
        <end position="306"/>
    </location>
</feature>
<accession>A0A1M6XUF0</accession>
<gene>
    <name evidence="2" type="ORF">SAMN05444398_101570</name>
</gene>
<dbReference type="Gene3D" id="3.40.50.300">
    <property type="entry name" value="P-loop containing nucleotide triphosphate hydrolases"/>
    <property type="match status" value="1"/>
</dbReference>
<sequence length="415" mass="44472">MEESTRVTHMGNISPVIDRLETALSSGNIPPPYDRWGGRLLSHLTKPVQVVVTGLPGSGKTALLEMLSGHSVSTGDLSPPIMELSYGERQRTVIERRDGSVQEIAGALKDIDLPADVVRARQEIPTPRLACQDFIEIGLTGNPAENGSVLDQIVRRADIVLWCSQDFNDAEQQLWAMAPDHIKDHSFLVLTKADKQMMRGVLPGIMSRLEPVVAEEFLGMCPVATIQGITAQTSGAAVDDALWASSGGQRLMNLVLNEVRQGRAADIDQGRVFLERLSTQAPMAPDASAAPPSPAPAPHQTSGNEPVAAKTGALLSEAVDLLQKQAGQMLDSLDMSGELNSDAILNGCVEAVSSLGTLMDRIAPNNPAAQTVRDDLQDGEEMLVLFQLERGEDAALDAVTLLLQMRKELIEKAAG</sequence>
<dbReference type="Proteomes" id="UP000183974">
    <property type="component" value="Unassembled WGS sequence"/>
</dbReference>
<keyword evidence="3" id="KW-1185">Reference proteome</keyword>
<dbReference type="AlphaFoldDB" id="A0A1M6XUF0"/>
<dbReference type="InterPro" id="IPR027417">
    <property type="entry name" value="P-loop_NTPase"/>
</dbReference>
<proteinExistence type="predicted"/>
<organism evidence="2 3">
    <name type="scientific">Roseovarius pacificus</name>
    <dbReference type="NCBI Taxonomy" id="337701"/>
    <lineage>
        <taxon>Bacteria</taxon>
        <taxon>Pseudomonadati</taxon>
        <taxon>Pseudomonadota</taxon>
        <taxon>Alphaproteobacteria</taxon>
        <taxon>Rhodobacterales</taxon>
        <taxon>Roseobacteraceae</taxon>
        <taxon>Roseovarius</taxon>
    </lineage>
</organism>
<dbReference type="EMBL" id="FRBR01000001">
    <property type="protein sequence ID" value="SHL09493.1"/>
    <property type="molecule type" value="Genomic_DNA"/>
</dbReference>
<evidence type="ECO:0000313" key="3">
    <source>
        <dbReference type="Proteomes" id="UP000183974"/>
    </source>
</evidence>
<evidence type="ECO:0000256" key="1">
    <source>
        <dbReference type="SAM" id="MobiDB-lite"/>
    </source>
</evidence>
<protein>
    <recommendedName>
        <fullName evidence="4">Dynamin family protein</fullName>
    </recommendedName>
</protein>
<dbReference type="STRING" id="337701.SAMN05444398_101570"/>
<dbReference type="SUPFAM" id="SSF52540">
    <property type="entry name" value="P-loop containing nucleoside triphosphate hydrolases"/>
    <property type="match status" value="1"/>
</dbReference>
<evidence type="ECO:0008006" key="4">
    <source>
        <dbReference type="Google" id="ProtNLM"/>
    </source>
</evidence>
<evidence type="ECO:0000313" key="2">
    <source>
        <dbReference type="EMBL" id="SHL09493.1"/>
    </source>
</evidence>
<reference evidence="2 3" key="1">
    <citation type="submission" date="2016-11" db="EMBL/GenBank/DDBJ databases">
        <authorList>
            <person name="Jaros S."/>
            <person name="Januszkiewicz K."/>
            <person name="Wedrychowicz H."/>
        </authorList>
    </citation>
    <scope>NUCLEOTIDE SEQUENCE [LARGE SCALE GENOMIC DNA]</scope>
    <source>
        <strain evidence="2 3">DSM 29589</strain>
    </source>
</reference>